<dbReference type="Proteomes" id="UP000184188">
    <property type="component" value="Unassembled WGS sequence"/>
</dbReference>
<gene>
    <name evidence="2" type="ORF">ASPZODRAFT_36938</name>
</gene>
<sequence length="299" mass="34105">RQALLDKLNSLLGGEPVPTPFWAVLIFSDIAMLEILVGEAEKSTFFLQFTMHACAALPLVWQQRLPQRPRSADSESFVSSSSHNSLNKSIRDKVIERDNEQCVITKNNPIEVAHIYPHYLLSGARTNLARTFPPFWEMLKYFWSEERVSQWHSQVFQDSESPEKQFDSVGNQICLSPSIHALWSLGRVAFWPLDYNDEKTTLEVEWHWQPPPPTSMDKTIAVNTVPSSSRGLNERSNPNSTASLSFIEQNGLARRIQTGDRFMLQTTDPRRLPLPSKELLDMQFVLNRIVNMSGAGDFE</sequence>
<name>A0A1L9S5H4_9EURO</name>
<evidence type="ECO:0000313" key="2">
    <source>
        <dbReference type="EMBL" id="OJJ42405.1"/>
    </source>
</evidence>
<proteinExistence type="predicted"/>
<dbReference type="VEuPathDB" id="FungiDB:ASPZODRAFT_36938"/>
<dbReference type="Pfam" id="PF13391">
    <property type="entry name" value="HNH_2"/>
    <property type="match status" value="1"/>
</dbReference>
<feature type="non-terminal residue" evidence="2">
    <location>
        <position position="299"/>
    </location>
</feature>
<feature type="domain" description="HNH nuclease" evidence="1">
    <location>
        <begin position="102"/>
        <end position="190"/>
    </location>
</feature>
<dbReference type="OrthoDB" id="5416097at2759"/>
<dbReference type="GeneID" id="34614746"/>
<reference evidence="3" key="1">
    <citation type="journal article" date="2017" name="Genome Biol.">
        <title>Comparative genomics reveals high biological diversity and specific adaptations in the industrially and medically important fungal genus Aspergillus.</title>
        <authorList>
            <person name="de Vries R.P."/>
            <person name="Riley R."/>
            <person name="Wiebenga A."/>
            <person name="Aguilar-Osorio G."/>
            <person name="Amillis S."/>
            <person name="Uchima C.A."/>
            <person name="Anderluh G."/>
            <person name="Asadollahi M."/>
            <person name="Askin M."/>
            <person name="Barry K."/>
            <person name="Battaglia E."/>
            <person name="Bayram O."/>
            <person name="Benocci T."/>
            <person name="Braus-Stromeyer S.A."/>
            <person name="Caldana C."/>
            <person name="Canovas D."/>
            <person name="Cerqueira G.C."/>
            <person name="Chen F."/>
            <person name="Chen W."/>
            <person name="Choi C."/>
            <person name="Clum A."/>
            <person name="Dos Santos R.A."/>
            <person name="Damasio A.R."/>
            <person name="Diallinas G."/>
            <person name="Emri T."/>
            <person name="Fekete E."/>
            <person name="Flipphi M."/>
            <person name="Freyberg S."/>
            <person name="Gallo A."/>
            <person name="Gournas C."/>
            <person name="Habgood R."/>
            <person name="Hainaut M."/>
            <person name="Harispe M.L."/>
            <person name="Henrissat B."/>
            <person name="Hilden K.S."/>
            <person name="Hope R."/>
            <person name="Hossain A."/>
            <person name="Karabika E."/>
            <person name="Karaffa L."/>
            <person name="Karanyi Z."/>
            <person name="Krasevec N."/>
            <person name="Kuo A."/>
            <person name="Kusch H."/>
            <person name="LaButti K."/>
            <person name="Lagendijk E.L."/>
            <person name="Lapidus A."/>
            <person name="Levasseur A."/>
            <person name="Lindquist E."/>
            <person name="Lipzen A."/>
            <person name="Logrieco A.F."/>
            <person name="MacCabe A."/>
            <person name="Maekelae M.R."/>
            <person name="Malavazi I."/>
            <person name="Melin P."/>
            <person name="Meyer V."/>
            <person name="Mielnichuk N."/>
            <person name="Miskei M."/>
            <person name="Molnar A.P."/>
            <person name="Mule G."/>
            <person name="Ngan C.Y."/>
            <person name="Orejas M."/>
            <person name="Orosz E."/>
            <person name="Ouedraogo J.P."/>
            <person name="Overkamp K.M."/>
            <person name="Park H.-S."/>
            <person name="Perrone G."/>
            <person name="Piumi F."/>
            <person name="Punt P.J."/>
            <person name="Ram A.F."/>
            <person name="Ramon A."/>
            <person name="Rauscher S."/>
            <person name="Record E."/>
            <person name="Riano-Pachon D.M."/>
            <person name="Robert V."/>
            <person name="Roehrig J."/>
            <person name="Ruller R."/>
            <person name="Salamov A."/>
            <person name="Salih N.S."/>
            <person name="Samson R.A."/>
            <person name="Sandor E."/>
            <person name="Sanguinetti M."/>
            <person name="Schuetze T."/>
            <person name="Sepcic K."/>
            <person name="Shelest E."/>
            <person name="Sherlock G."/>
            <person name="Sophianopoulou V."/>
            <person name="Squina F.M."/>
            <person name="Sun H."/>
            <person name="Susca A."/>
            <person name="Todd R.B."/>
            <person name="Tsang A."/>
            <person name="Unkles S.E."/>
            <person name="van de Wiele N."/>
            <person name="van Rossen-Uffink D."/>
            <person name="Oliveira J.V."/>
            <person name="Vesth T.C."/>
            <person name="Visser J."/>
            <person name="Yu J.-H."/>
            <person name="Zhou M."/>
            <person name="Andersen M.R."/>
            <person name="Archer D.B."/>
            <person name="Baker S.E."/>
            <person name="Benoit I."/>
            <person name="Brakhage A.A."/>
            <person name="Braus G.H."/>
            <person name="Fischer R."/>
            <person name="Frisvad J.C."/>
            <person name="Goldman G.H."/>
            <person name="Houbraken J."/>
            <person name="Oakley B."/>
            <person name="Pocsi I."/>
            <person name="Scazzocchio C."/>
            <person name="Seiboth B."/>
            <person name="vanKuyk P.A."/>
            <person name="Wortman J."/>
            <person name="Dyer P.S."/>
            <person name="Grigoriev I.V."/>
        </authorList>
    </citation>
    <scope>NUCLEOTIDE SEQUENCE [LARGE SCALE GENOMIC DNA]</scope>
    <source>
        <strain evidence="3">CBS 506.65</strain>
    </source>
</reference>
<dbReference type="RefSeq" id="XP_022576915.1">
    <property type="nucleotide sequence ID" value="XM_022728282.1"/>
</dbReference>
<feature type="non-terminal residue" evidence="2">
    <location>
        <position position="1"/>
    </location>
</feature>
<dbReference type="InterPro" id="IPR003615">
    <property type="entry name" value="HNH_nuc"/>
</dbReference>
<organism evidence="2 3">
    <name type="scientific">Penicilliopsis zonata CBS 506.65</name>
    <dbReference type="NCBI Taxonomy" id="1073090"/>
    <lineage>
        <taxon>Eukaryota</taxon>
        <taxon>Fungi</taxon>
        <taxon>Dikarya</taxon>
        <taxon>Ascomycota</taxon>
        <taxon>Pezizomycotina</taxon>
        <taxon>Eurotiomycetes</taxon>
        <taxon>Eurotiomycetidae</taxon>
        <taxon>Eurotiales</taxon>
        <taxon>Aspergillaceae</taxon>
        <taxon>Penicilliopsis</taxon>
    </lineage>
</organism>
<protein>
    <recommendedName>
        <fullName evidence="1">HNH nuclease domain-containing protein</fullName>
    </recommendedName>
</protein>
<keyword evidence="3" id="KW-1185">Reference proteome</keyword>
<dbReference type="AlphaFoldDB" id="A0A1L9S5H4"/>
<evidence type="ECO:0000313" key="3">
    <source>
        <dbReference type="Proteomes" id="UP000184188"/>
    </source>
</evidence>
<accession>A0A1L9S5H4</accession>
<evidence type="ECO:0000259" key="1">
    <source>
        <dbReference type="Pfam" id="PF13391"/>
    </source>
</evidence>
<dbReference type="EMBL" id="KV878360">
    <property type="protein sequence ID" value="OJJ42405.1"/>
    <property type="molecule type" value="Genomic_DNA"/>
</dbReference>